<dbReference type="EMBL" id="HBUE01124025">
    <property type="protein sequence ID" value="CAG6493747.1"/>
    <property type="molecule type" value="Transcribed_RNA"/>
</dbReference>
<proteinExistence type="predicted"/>
<evidence type="ECO:0000313" key="1">
    <source>
        <dbReference type="EMBL" id="CAG6493747.1"/>
    </source>
</evidence>
<organism evidence="1">
    <name type="scientific">Culex pipiens</name>
    <name type="common">House mosquito</name>
    <dbReference type="NCBI Taxonomy" id="7175"/>
    <lineage>
        <taxon>Eukaryota</taxon>
        <taxon>Metazoa</taxon>
        <taxon>Ecdysozoa</taxon>
        <taxon>Arthropoda</taxon>
        <taxon>Hexapoda</taxon>
        <taxon>Insecta</taxon>
        <taxon>Pterygota</taxon>
        <taxon>Neoptera</taxon>
        <taxon>Endopterygota</taxon>
        <taxon>Diptera</taxon>
        <taxon>Nematocera</taxon>
        <taxon>Culicoidea</taxon>
        <taxon>Culicidae</taxon>
        <taxon>Culicinae</taxon>
        <taxon>Culicini</taxon>
        <taxon>Culex</taxon>
        <taxon>Culex</taxon>
    </lineage>
</organism>
<name>A0A8D8CMB0_CULPI</name>
<sequence length="134" mass="16273">MQSELYQRKMHRRKRLRVLPRISTDQRIALQASLRRAVRQRVLFRHERMQLQRGIHRVQRDKLRPLLRSERGKLLARRVRQVQRVRLFRRVPTVSGRQWDAKLCSVLRGSSPARRLRRSWRVSLPDGLHAGFEW</sequence>
<accession>A0A8D8CMB0</accession>
<reference evidence="1" key="1">
    <citation type="submission" date="2021-05" db="EMBL/GenBank/DDBJ databases">
        <authorList>
            <person name="Alioto T."/>
            <person name="Alioto T."/>
            <person name="Gomez Garrido J."/>
        </authorList>
    </citation>
    <scope>NUCLEOTIDE SEQUENCE</scope>
</reference>
<protein>
    <submittedName>
        <fullName evidence="1">(northern house mosquito) hypothetical protein</fullName>
    </submittedName>
</protein>
<dbReference type="AlphaFoldDB" id="A0A8D8CMB0"/>